<dbReference type="OrthoDB" id="6678638at2"/>
<keyword evidence="1" id="KW-0812">Transmembrane</keyword>
<dbReference type="AlphaFoldDB" id="A0A081PE90"/>
<protein>
    <submittedName>
        <fullName evidence="2">Uncharacterized protein</fullName>
    </submittedName>
</protein>
<proteinExistence type="predicted"/>
<dbReference type="Proteomes" id="UP000028007">
    <property type="component" value="Unassembled WGS sequence"/>
</dbReference>
<name>A0A081PE90_9SPHI</name>
<evidence type="ECO:0000256" key="1">
    <source>
        <dbReference type="SAM" id="Phobius"/>
    </source>
</evidence>
<keyword evidence="1" id="KW-0472">Membrane</keyword>
<organism evidence="2 3">
    <name type="scientific">Pedobacter antarcticus 4BY</name>
    <dbReference type="NCBI Taxonomy" id="1358423"/>
    <lineage>
        <taxon>Bacteria</taxon>
        <taxon>Pseudomonadati</taxon>
        <taxon>Bacteroidota</taxon>
        <taxon>Sphingobacteriia</taxon>
        <taxon>Sphingobacteriales</taxon>
        <taxon>Sphingobacteriaceae</taxon>
        <taxon>Pedobacter</taxon>
    </lineage>
</organism>
<feature type="transmembrane region" description="Helical" evidence="1">
    <location>
        <begin position="12"/>
        <end position="35"/>
    </location>
</feature>
<sequence>MKLKNNSESNIVISLLIIGILLTIIVPLMLPLLPLGHLKEYGPVGDAFGGVANPIAQIVGFVLLYRALRAQINANSILQMQINDENSKEMQERGVKHVHELYTFLENNINSFSYENKFEGTNGIQVVHGRRAIRCFIDDIEDMNIDLHNAEQLLQQDGVREILSILRIAENIFDRIGHADINENDKLFYIDLMKHELTFSIFPYTDLDESANLKLELCGDCHKFHGNYPPLIFDKLQQLKRHFQKQ</sequence>
<reference evidence="2 3" key="1">
    <citation type="journal article" date="1992" name="Int. J. Syst. Bacteriol.">
        <title>Sphingobacterium antarcticus sp. nov. a Psychrotrophic Bacterium from the Soils of Schirmacher Oasis, Antarctica.</title>
        <authorList>
            <person name="Shivaji S."/>
            <person name="Ray M.K."/>
            <person name="Rao N.S."/>
            <person name="Saiserr L."/>
            <person name="Jagannadham M.V."/>
            <person name="Kumar G.S."/>
            <person name="Reddy G."/>
            <person name="Bhargava P.M."/>
        </authorList>
    </citation>
    <scope>NUCLEOTIDE SEQUENCE [LARGE SCALE GENOMIC DNA]</scope>
    <source>
        <strain evidence="2 3">4BY</strain>
    </source>
</reference>
<comment type="caution">
    <text evidence="2">The sequence shown here is derived from an EMBL/GenBank/DDBJ whole genome shotgun (WGS) entry which is preliminary data.</text>
</comment>
<evidence type="ECO:0000313" key="2">
    <source>
        <dbReference type="EMBL" id="KEQ29013.1"/>
    </source>
</evidence>
<feature type="transmembrane region" description="Helical" evidence="1">
    <location>
        <begin position="47"/>
        <end position="68"/>
    </location>
</feature>
<dbReference type="RefSeq" id="WP_037442903.1">
    <property type="nucleotide sequence ID" value="NZ_JNFF01000088.1"/>
</dbReference>
<keyword evidence="1" id="KW-1133">Transmembrane helix</keyword>
<keyword evidence="3" id="KW-1185">Reference proteome</keyword>
<evidence type="ECO:0000313" key="3">
    <source>
        <dbReference type="Proteomes" id="UP000028007"/>
    </source>
</evidence>
<dbReference type="EMBL" id="JNFF01000088">
    <property type="protein sequence ID" value="KEQ29013.1"/>
    <property type="molecule type" value="Genomic_DNA"/>
</dbReference>
<gene>
    <name evidence="2" type="ORF">N180_13970</name>
</gene>
<accession>A0A081PE90</accession>